<protein>
    <submittedName>
        <fullName evidence="1">DUF2793 domain-containing protein</fullName>
    </submittedName>
</protein>
<comment type="caution">
    <text evidence="1">The sequence shown here is derived from an EMBL/GenBank/DDBJ whole genome shotgun (WGS) entry which is preliminary data.</text>
</comment>
<evidence type="ECO:0000313" key="1">
    <source>
        <dbReference type="EMBL" id="MEX0409088.1"/>
    </source>
</evidence>
<proteinExistence type="predicted"/>
<sequence length="427" mass="44367">MESSTHLALPYIMPSQAQKHVTHNEAIAMLDALVQLSVIDRDLTAPPGGESEGDRYIVAATATGDWAGKEDDVAVYRDGAWLFLTPRTGWVAWVADEAQLCYWTGSAWADVAAALTALQNLALLGVGTMADATNPFSAKLNKALWTAKTAAEGGDGDLRYTMNKETTADVLSILMQTGFSGRAELGLIGDDDLTLKVSADGSVWTTAVVVDAATGRLRMAIDDIGTDVGALAIEKTGNSGNSIAIVQTLGNAPVRIRRLSNSTTAGAQIVGERASATGGQVQADWILTGLLAQGMRDTAAMSPAVGEFAFRAAETFIGTANGTYFVVATTPIGSATRVERLRISNAGDLQMGGANTVIDASRRFIVGASSEFSAASIASIGHAVNTTGKLRGLIVWDTTNNRALRASGTAAGDAWQVLDGSATVTPA</sequence>
<gene>
    <name evidence="1" type="ORF">ABGN05_25940</name>
</gene>
<dbReference type="RefSeq" id="WP_367956929.1">
    <property type="nucleotide sequence ID" value="NZ_JBDPGJ010000007.1"/>
</dbReference>
<dbReference type="InterPro" id="IPR021251">
    <property type="entry name" value="DUF2793"/>
</dbReference>
<reference evidence="1 2" key="1">
    <citation type="submission" date="2024-05" db="EMBL/GenBank/DDBJ databases">
        <authorList>
            <person name="Jiang F."/>
        </authorList>
    </citation>
    <scope>NUCLEOTIDE SEQUENCE [LARGE SCALE GENOMIC DNA]</scope>
    <source>
        <strain evidence="1 2">LZ166</strain>
    </source>
</reference>
<accession>A0ABV3SSA6</accession>
<keyword evidence="2" id="KW-1185">Reference proteome</keyword>
<dbReference type="Pfam" id="PF10983">
    <property type="entry name" value="DUF2793"/>
    <property type="match status" value="1"/>
</dbReference>
<name>A0ABV3SSA6_9HYPH</name>
<dbReference type="Proteomes" id="UP001556692">
    <property type="component" value="Unassembled WGS sequence"/>
</dbReference>
<dbReference type="EMBL" id="JBDPGJ010000007">
    <property type="protein sequence ID" value="MEX0409088.1"/>
    <property type="molecule type" value="Genomic_DNA"/>
</dbReference>
<organism evidence="1 2">
    <name type="scientific">Aquibium pacificus</name>
    <dbReference type="NCBI Taxonomy" id="3153579"/>
    <lineage>
        <taxon>Bacteria</taxon>
        <taxon>Pseudomonadati</taxon>
        <taxon>Pseudomonadota</taxon>
        <taxon>Alphaproteobacteria</taxon>
        <taxon>Hyphomicrobiales</taxon>
        <taxon>Phyllobacteriaceae</taxon>
        <taxon>Aquibium</taxon>
    </lineage>
</organism>
<evidence type="ECO:0000313" key="2">
    <source>
        <dbReference type="Proteomes" id="UP001556692"/>
    </source>
</evidence>